<evidence type="ECO:0000313" key="2">
    <source>
        <dbReference type="EMBL" id="PZR14973.1"/>
    </source>
</evidence>
<keyword evidence="2" id="KW-0548">Nucleotidyltransferase</keyword>
<sequence length="122" mass="13022">MRHLVTVALLGVAVIHLLPVVGVTGRLRALYGLGELDAQVELLLRHRAVLFGLLGACCAWAAFEPGLQTPALVAGLVSTLSFLLLAHGAPLNAALTRVHRVDVVALVLVLVGLVARWRVERR</sequence>
<keyword evidence="1" id="KW-1133">Transmembrane helix</keyword>
<dbReference type="GO" id="GO:0016779">
    <property type="term" value="F:nucleotidyltransferase activity"/>
    <property type="evidence" value="ECO:0007669"/>
    <property type="project" value="UniProtKB-KW"/>
</dbReference>
<protein>
    <submittedName>
        <fullName evidence="2">Phosphopantetheine adenylyltransferase</fullName>
    </submittedName>
</protein>
<keyword evidence="1" id="KW-0812">Transmembrane</keyword>
<accession>A0A2W5TNR6</accession>
<dbReference type="Proteomes" id="UP000249061">
    <property type="component" value="Unassembled WGS sequence"/>
</dbReference>
<gene>
    <name evidence="2" type="ORF">DI536_09350</name>
</gene>
<feature type="transmembrane region" description="Helical" evidence="1">
    <location>
        <begin position="70"/>
        <end position="89"/>
    </location>
</feature>
<keyword evidence="2" id="KW-0808">Transferase</keyword>
<feature type="transmembrane region" description="Helical" evidence="1">
    <location>
        <begin position="101"/>
        <end position="119"/>
    </location>
</feature>
<dbReference type="AlphaFoldDB" id="A0A2W5TNR6"/>
<organism evidence="2 3">
    <name type="scientific">Archangium gephyra</name>
    <dbReference type="NCBI Taxonomy" id="48"/>
    <lineage>
        <taxon>Bacteria</taxon>
        <taxon>Pseudomonadati</taxon>
        <taxon>Myxococcota</taxon>
        <taxon>Myxococcia</taxon>
        <taxon>Myxococcales</taxon>
        <taxon>Cystobacterineae</taxon>
        <taxon>Archangiaceae</taxon>
        <taxon>Archangium</taxon>
    </lineage>
</organism>
<feature type="transmembrane region" description="Helical" evidence="1">
    <location>
        <begin position="46"/>
        <end position="63"/>
    </location>
</feature>
<dbReference type="EMBL" id="QFQP01000006">
    <property type="protein sequence ID" value="PZR14973.1"/>
    <property type="molecule type" value="Genomic_DNA"/>
</dbReference>
<comment type="caution">
    <text evidence="2">The sequence shown here is derived from an EMBL/GenBank/DDBJ whole genome shotgun (WGS) entry which is preliminary data.</text>
</comment>
<evidence type="ECO:0000256" key="1">
    <source>
        <dbReference type="SAM" id="Phobius"/>
    </source>
</evidence>
<evidence type="ECO:0000313" key="3">
    <source>
        <dbReference type="Proteomes" id="UP000249061"/>
    </source>
</evidence>
<keyword evidence="1" id="KW-0472">Membrane</keyword>
<reference evidence="2 3" key="1">
    <citation type="submission" date="2017-08" db="EMBL/GenBank/DDBJ databases">
        <title>Infants hospitalized years apart are colonized by the same room-sourced microbial strains.</title>
        <authorList>
            <person name="Brooks B."/>
            <person name="Olm M.R."/>
            <person name="Firek B.A."/>
            <person name="Baker R."/>
            <person name="Thomas B.C."/>
            <person name="Morowitz M.J."/>
            <person name="Banfield J.F."/>
        </authorList>
    </citation>
    <scope>NUCLEOTIDE SEQUENCE [LARGE SCALE GENOMIC DNA]</scope>
    <source>
        <strain evidence="2">S2_003_000_R2_14</strain>
    </source>
</reference>
<proteinExistence type="predicted"/>
<name>A0A2W5TNR6_9BACT</name>